<dbReference type="KEGG" id="pau:PA14_15250"/>
<feature type="transmembrane region" description="Helical" evidence="8">
    <location>
        <begin position="238"/>
        <end position="259"/>
    </location>
</feature>
<dbReference type="GO" id="GO:0005886">
    <property type="term" value="C:plasma membrane"/>
    <property type="evidence" value="ECO:0007669"/>
    <property type="project" value="UniProtKB-SubCell"/>
</dbReference>
<dbReference type="PANTHER" id="PTHR30269">
    <property type="entry name" value="TRANSMEMBRANE PROTEIN YFCA"/>
    <property type="match status" value="1"/>
</dbReference>
<comment type="similarity">
    <text evidence="2 8">Belongs to the 4-toluene sulfonate uptake permease (TSUP) (TC 2.A.102) family.</text>
</comment>
<dbReference type="AlphaFoldDB" id="A0A0H2ZEX3"/>
<proteinExistence type="inferred from homology"/>
<protein>
    <recommendedName>
        <fullName evidence="8">Probable membrane transporter protein</fullName>
    </recommendedName>
</protein>
<feature type="transmembrane region" description="Helical" evidence="8">
    <location>
        <begin position="142"/>
        <end position="168"/>
    </location>
</feature>
<evidence type="ECO:0000256" key="5">
    <source>
        <dbReference type="ARBA" id="ARBA00022692"/>
    </source>
</evidence>
<evidence type="ECO:0000313" key="10">
    <source>
        <dbReference type="Proteomes" id="UP000000653"/>
    </source>
</evidence>
<dbReference type="EMBL" id="CP000438">
    <property type="protein sequence ID" value="ABJ13036.1"/>
    <property type="molecule type" value="Genomic_DNA"/>
</dbReference>
<evidence type="ECO:0000256" key="6">
    <source>
        <dbReference type="ARBA" id="ARBA00022989"/>
    </source>
</evidence>
<keyword evidence="4 8" id="KW-1003">Cell membrane</keyword>
<evidence type="ECO:0000313" key="9">
    <source>
        <dbReference type="EMBL" id="ABJ13036.1"/>
    </source>
</evidence>
<feature type="transmembrane region" description="Helical" evidence="8">
    <location>
        <begin position="180"/>
        <end position="203"/>
    </location>
</feature>
<evidence type="ECO:0000256" key="2">
    <source>
        <dbReference type="ARBA" id="ARBA00009142"/>
    </source>
</evidence>
<sequence length="260" mass="28085">MSSLDPSVLFAALPFSLWQWLLVELAIVLAYVVFGIAGFGTALVAGPLLAGVLPLSQIIPLLVLLDFSASFGNWLPARRQIAVTELKRLLPCMLLGCALGAYGLLALRAELLMLALGVFVSLYALYALFLQPLGQPRWRATWALPFGVFGGLFGALFGSGGFLYALYLNGRLASKEQMRATQSALIGCSTFVRLGLFLLAGLYAAREPWLFAACLLPGMALGLWIGRRVTLRLSREAFVRLVTWLVLCSGLALVGRYLAA</sequence>
<dbReference type="InterPro" id="IPR002781">
    <property type="entry name" value="TM_pro_TauE-like"/>
</dbReference>
<keyword evidence="7 8" id="KW-0472">Membrane</keyword>
<dbReference type="InterPro" id="IPR052017">
    <property type="entry name" value="TSUP"/>
</dbReference>
<dbReference type="RefSeq" id="WP_003137873.1">
    <property type="nucleotide sequence ID" value="NC_008463.1"/>
</dbReference>
<dbReference type="BioCyc" id="PAER208963:G1G74-1248-MONOMER"/>
<gene>
    <name evidence="9" type="ordered locus">PA14_15250</name>
</gene>
<accession>A0A0H2ZEX3</accession>
<reference evidence="9 10" key="1">
    <citation type="journal article" date="2006" name="Genome Biol.">
        <title>Genomic analysis reveals that Pseudomonas aeruginosa virulence is combinatorial.</title>
        <authorList>
            <person name="Lee D.G."/>
            <person name="Urbach J.M."/>
            <person name="Wu G."/>
            <person name="Liberati N.T."/>
            <person name="Feinbaum R.L."/>
            <person name="Miyata S."/>
            <person name="Diggins L.T."/>
            <person name="He J."/>
            <person name="Saucier M."/>
            <person name="Deziel E."/>
            <person name="Friedman L."/>
            <person name="Li L."/>
            <person name="Grills G."/>
            <person name="Montgomery K."/>
            <person name="Kucherlapati R."/>
            <person name="Rahme L.G."/>
            <person name="Ausubel F.M."/>
        </authorList>
    </citation>
    <scope>NUCLEOTIDE SEQUENCE [LARGE SCALE GENOMIC DNA]</scope>
    <source>
        <strain evidence="9 10">UCBPP-PA14</strain>
    </source>
</reference>
<organism evidence="9 10">
    <name type="scientific">Pseudomonas aeruginosa (strain UCBPP-PA14)</name>
    <dbReference type="NCBI Taxonomy" id="208963"/>
    <lineage>
        <taxon>Bacteria</taxon>
        <taxon>Pseudomonadati</taxon>
        <taxon>Pseudomonadota</taxon>
        <taxon>Gammaproteobacteria</taxon>
        <taxon>Pseudomonadales</taxon>
        <taxon>Pseudomonadaceae</taxon>
        <taxon>Pseudomonas</taxon>
    </lineage>
</organism>
<keyword evidence="6 8" id="KW-1133">Transmembrane helix</keyword>
<dbReference type="PANTHER" id="PTHR30269:SF32">
    <property type="entry name" value="MEMBRANE TRANSPORTER PROTEIN-RELATED"/>
    <property type="match status" value="1"/>
</dbReference>
<evidence type="ECO:0000256" key="3">
    <source>
        <dbReference type="ARBA" id="ARBA00022448"/>
    </source>
</evidence>
<feature type="transmembrane region" description="Helical" evidence="8">
    <location>
        <begin position="88"/>
        <end position="105"/>
    </location>
</feature>
<dbReference type="Proteomes" id="UP000000653">
    <property type="component" value="Chromosome"/>
</dbReference>
<comment type="subcellular location">
    <subcellularLocation>
        <location evidence="1 8">Cell membrane</location>
        <topology evidence="1 8">Multi-pass membrane protein</topology>
    </subcellularLocation>
</comment>
<evidence type="ECO:0000256" key="1">
    <source>
        <dbReference type="ARBA" id="ARBA00004651"/>
    </source>
</evidence>
<keyword evidence="3" id="KW-0813">Transport</keyword>
<keyword evidence="5 8" id="KW-0812">Transmembrane</keyword>
<feature type="transmembrane region" description="Helical" evidence="8">
    <location>
        <begin position="112"/>
        <end position="130"/>
    </location>
</feature>
<dbReference type="Pfam" id="PF01925">
    <property type="entry name" value="TauE"/>
    <property type="match status" value="1"/>
</dbReference>
<feature type="transmembrane region" description="Helical" evidence="8">
    <location>
        <begin position="209"/>
        <end position="226"/>
    </location>
</feature>
<feature type="transmembrane region" description="Helical" evidence="8">
    <location>
        <begin position="20"/>
        <end position="46"/>
    </location>
</feature>
<evidence type="ECO:0000256" key="8">
    <source>
        <dbReference type="RuleBase" id="RU363041"/>
    </source>
</evidence>
<dbReference type="HOGENOM" id="CLU_054750_5_1_6"/>
<evidence type="ECO:0000256" key="7">
    <source>
        <dbReference type="ARBA" id="ARBA00023136"/>
    </source>
</evidence>
<name>A0A0H2ZEX3_PSEAB</name>
<evidence type="ECO:0000256" key="4">
    <source>
        <dbReference type="ARBA" id="ARBA00022475"/>
    </source>
</evidence>